<reference evidence="2 3" key="1">
    <citation type="journal article" date="2012" name="J. Bacteriol.">
        <title>Draft Genome Sequence of the Extremely Halophilic Archaeon Halogranum salarium B-1T.</title>
        <authorList>
            <person name="Kim K.K."/>
            <person name="Lee K.C."/>
            <person name="Lee J.S."/>
        </authorList>
    </citation>
    <scope>NUCLEOTIDE SEQUENCE [LARGE SCALE GENOMIC DNA]</scope>
    <source>
        <strain evidence="2 3">B-1</strain>
    </source>
</reference>
<feature type="region of interest" description="Disordered" evidence="1">
    <location>
        <begin position="1"/>
        <end position="49"/>
    </location>
</feature>
<dbReference type="EMBL" id="ALJD01000009">
    <property type="protein sequence ID" value="EJN57943.1"/>
    <property type="molecule type" value="Genomic_DNA"/>
</dbReference>
<sequence>MDPDGDLRRQITTDRLAAVRNQSTSTTAFPRKESASAVTVRENQGNRAT</sequence>
<gene>
    <name evidence="2" type="ORF">HSB1_33600</name>
</gene>
<evidence type="ECO:0000256" key="1">
    <source>
        <dbReference type="SAM" id="MobiDB-lite"/>
    </source>
</evidence>
<organism evidence="2 3">
    <name type="scientific">Halogranum salarium B-1</name>
    <dbReference type="NCBI Taxonomy" id="1210908"/>
    <lineage>
        <taxon>Archaea</taxon>
        <taxon>Methanobacteriati</taxon>
        <taxon>Methanobacteriota</taxon>
        <taxon>Stenosarchaea group</taxon>
        <taxon>Halobacteria</taxon>
        <taxon>Halobacteriales</taxon>
        <taxon>Haloferacaceae</taxon>
    </lineage>
</organism>
<accession>J2ZY42</accession>
<evidence type="ECO:0000313" key="2">
    <source>
        <dbReference type="EMBL" id="EJN57943.1"/>
    </source>
</evidence>
<comment type="caution">
    <text evidence="2">The sequence shown here is derived from an EMBL/GenBank/DDBJ whole genome shotgun (WGS) entry which is preliminary data.</text>
</comment>
<dbReference type="Proteomes" id="UP000007813">
    <property type="component" value="Unassembled WGS sequence"/>
</dbReference>
<name>J2ZY42_9EURY</name>
<protein>
    <submittedName>
        <fullName evidence="2">Uncharacterized protein</fullName>
    </submittedName>
</protein>
<feature type="compositionally biased region" description="Basic and acidic residues" evidence="1">
    <location>
        <begin position="1"/>
        <end position="12"/>
    </location>
</feature>
<proteinExistence type="predicted"/>
<dbReference type="AlphaFoldDB" id="J2ZY42"/>
<evidence type="ECO:0000313" key="3">
    <source>
        <dbReference type="Proteomes" id="UP000007813"/>
    </source>
</evidence>